<dbReference type="Proteomes" id="UP000290540">
    <property type="component" value="Unassembled WGS sequence"/>
</dbReference>
<organism evidence="2 3">
    <name type="scientific">Fusarium oxysporum f. sp. narcissi</name>
    <dbReference type="NCBI Taxonomy" id="451672"/>
    <lineage>
        <taxon>Eukaryota</taxon>
        <taxon>Fungi</taxon>
        <taxon>Dikarya</taxon>
        <taxon>Ascomycota</taxon>
        <taxon>Pezizomycotina</taxon>
        <taxon>Sordariomycetes</taxon>
        <taxon>Hypocreomycetidae</taxon>
        <taxon>Hypocreales</taxon>
        <taxon>Nectriaceae</taxon>
        <taxon>Fusarium</taxon>
        <taxon>Fusarium oxysporum species complex</taxon>
    </lineage>
</organism>
<reference evidence="2 3" key="1">
    <citation type="submission" date="2016-12" db="EMBL/GenBank/DDBJ databases">
        <title>Draft genome sequence of Fusarium oxysporum causing rot on Narcissus.</title>
        <authorList>
            <person name="Armitage A.D."/>
            <person name="Taylor A."/>
            <person name="Clarkson J.P."/>
            <person name="Harrison R.J."/>
            <person name="Jackson A.C."/>
        </authorList>
    </citation>
    <scope>NUCLEOTIDE SEQUENCE [LARGE SCALE GENOMIC DNA]</scope>
    <source>
        <strain evidence="2 3">N139</strain>
    </source>
</reference>
<evidence type="ECO:0000313" key="3">
    <source>
        <dbReference type="Proteomes" id="UP000290540"/>
    </source>
</evidence>
<accession>A0A4V1RXU1</accession>
<comment type="caution">
    <text evidence="2">The sequence shown here is derived from an EMBL/GenBank/DDBJ whole genome shotgun (WGS) entry which is preliminary data.</text>
</comment>
<gene>
    <name evidence="2" type="ORF">BFJ63_vAg17833</name>
</gene>
<sequence length="66" mass="6755">MSGISETRSDAGGTSIASGDIVDATETTSTSKDDIPYNPIALSTNCLIKCILNAYANDGNATIMAL</sequence>
<protein>
    <submittedName>
        <fullName evidence="2">Uncharacterized protein</fullName>
    </submittedName>
</protein>
<evidence type="ECO:0000256" key="1">
    <source>
        <dbReference type="SAM" id="MobiDB-lite"/>
    </source>
</evidence>
<dbReference type="AlphaFoldDB" id="A0A4V1RXU1"/>
<feature type="region of interest" description="Disordered" evidence="1">
    <location>
        <begin position="1"/>
        <end position="36"/>
    </location>
</feature>
<evidence type="ECO:0000313" key="2">
    <source>
        <dbReference type="EMBL" id="RYC79286.1"/>
    </source>
</evidence>
<name>A0A4V1RXU1_FUSOX</name>
<dbReference type="EMBL" id="MQTW01000696">
    <property type="protein sequence ID" value="RYC79286.1"/>
    <property type="molecule type" value="Genomic_DNA"/>
</dbReference>
<proteinExistence type="predicted"/>